<evidence type="ECO:0000313" key="1">
    <source>
        <dbReference type="EMBL" id="CAH1801803.1"/>
    </source>
</evidence>
<dbReference type="CDD" id="cd02440">
    <property type="entry name" value="AdoMet_MTases"/>
    <property type="match status" value="1"/>
</dbReference>
<dbReference type="OrthoDB" id="416496at2759"/>
<reference evidence="1" key="1">
    <citation type="submission" date="2022-03" db="EMBL/GenBank/DDBJ databases">
        <authorList>
            <person name="Martin C."/>
        </authorList>
    </citation>
    <scope>NUCLEOTIDE SEQUENCE</scope>
</reference>
<dbReference type="InterPro" id="IPR029063">
    <property type="entry name" value="SAM-dependent_MTases_sf"/>
</dbReference>
<sequence length="466" mass="52714">MQLVAVLIAGVLAAAHAQTSFFPTGIFGEPVQANVVALREDKPDYRGTSLYQIQYLLKNKEGKTVSGFVHRSYAEFKKLNDARPWKLFGYDFDVPTQGSADVDSMNDYLAKVMKDDALRKTDLVSDFLGINWDASDIKWFADMETFLEMLLTARVPEFAPEPPTFGSVEDAFRPETPFEAYVYVKAFRHGGTDATLAAYVDFFKNYTDTTPSFSGPAQDVDVLPPSATKPISIPYHYAKTFVHFLPGGYLNGHTVRISYLGKNKFNLLNKDNLVPAIKRFHGDRKPKRILDVGTGNCFSALGFAQVFPDAEVIGVDLAAPYIRFCRLWANKLGVKNVKFYQDNGEDLSWPDNHFDIVQYTYVLHEMPAVNARRFLSETLRVLKPGGVMSGFEVPFHDDPVEQVVNVASQTWGYRWNTTGPHGPEPYMREYEEKTELPKMIESVGFVKLKHVPYTYFEAFYLAEKKV</sequence>
<dbReference type="GO" id="GO:0008168">
    <property type="term" value="F:methyltransferase activity"/>
    <property type="evidence" value="ECO:0007669"/>
    <property type="project" value="TreeGrafter"/>
</dbReference>
<proteinExistence type="predicted"/>
<comment type="caution">
    <text evidence="1">The sequence shown here is derived from an EMBL/GenBank/DDBJ whole genome shotgun (WGS) entry which is preliminary data.</text>
</comment>
<dbReference type="Pfam" id="PF13649">
    <property type="entry name" value="Methyltransf_25"/>
    <property type="match status" value="1"/>
</dbReference>
<evidence type="ECO:0000313" key="2">
    <source>
        <dbReference type="Proteomes" id="UP000749559"/>
    </source>
</evidence>
<protein>
    <submittedName>
        <fullName evidence="1">Uncharacterized protein</fullName>
    </submittedName>
</protein>
<dbReference type="PANTHER" id="PTHR43591:SF24">
    <property type="entry name" value="2-METHOXY-6-POLYPRENYL-1,4-BENZOQUINOL METHYLASE, MITOCHONDRIAL"/>
    <property type="match status" value="1"/>
</dbReference>
<dbReference type="AlphaFoldDB" id="A0A8J1XNE5"/>
<organism evidence="1 2">
    <name type="scientific">Owenia fusiformis</name>
    <name type="common">Polychaete worm</name>
    <dbReference type="NCBI Taxonomy" id="6347"/>
    <lineage>
        <taxon>Eukaryota</taxon>
        <taxon>Metazoa</taxon>
        <taxon>Spiralia</taxon>
        <taxon>Lophotrochozoa</taxon>
        <taxon>Annelida</taxon>
        <taxon>Polychaeta</taxon>
        <taxon>Sedentaria</taxon>
        <taxon>Canalipalpata</taxon>
        <taxon>Sabellida</taxon>
        <taxon>Oweniida</taxon>
        <taxon>Oweniidae</taxon>
        <taxon>Owenia</taxon>
    </lineage>
</organism>
<dbReference type="PANTHER" id="PTHR43591">
    <property type="entry name" value="METHYLTRANSFERASE"/>
    <property type="match status" value="1"/>
</dbReference>
<dbReference type="InterPro" id="IPR041698">
    <property type="entry name" value="Methyltransf_25"/>
</dbReference>
<dbReference type="EMBL" id="CAIIXF020000012">
    <property type="protein sequence ID" value="CAH1801803.1"/>
    <property type="molecule type" value="Genomic_DNA"/>
</dbReference>
<dbReference type="SUPFAM" id="SSF53335">
    <property type="entry name" value="S-adenosyl-L-methionine-dependent methyltransferases"/>
    <property type="match status" value="1"/>
</dbReference>
<gene>
    <name evidence="1" type="ORF">OFUS_LOCUS25550</name>
</gene>
<name>A0A8J1XNE5_OWEFU</name>
<dbReference type="Gene3D" id="3.40.50.150">
    <property type="entry name" value="Vaccinia Virus protein VP39"/>
    <property type="match status" value="1"/>
</dbReference>
<keyword evidence="2" id="KW-1185">Reference proteome</keyword>
<accession>A0A8J1XNE5</accession>
<dbReference type="Proteomes" id="UP000749559">
    <property type="component" value="Unassembled WGS sequence"/>
</dbReference>